<feature type="compositionally biased region" description="Polar residues" evidence="1">
    <location>
        <begin position="65"/>
        <end position="75"/>
    </location>
</feature>
<evidence type="ECO:0000256" key="1">
    <source>
        <dbReference type="SAM" id="MobiDB-lite"/>
    </source>
</evidence>
<feature type="compositionally biased region" description="Gly residues" evidence="1">
    <location>
        <begin position="76"/>
        <end position="91"/>
    </location>
</feature>
<dbReference type="AlphaFoldDB" id="A0A9P1I7C6"/>
<sequence length="113" mass="11946">MILLESVFTFAQLEALLLDLPPSRVINDTFLLEQQRPPPTTNFSAGGFSEAQKSTFGKVAPAGGVQQSVPFSTGTNQGGFGGQRGGFGGQRDGFSGQRGNFGGYRGQRGRGQF</sequence>
<name>A0A9P1I7C6_9PELO</name>
<accession>A0A9P1I7C6</accession>
<reference evidence="2" key="1">
    <citation type="submission" date="2022-11" db="EMBL/GenBank/DDBJ databases">
        <authorList>
            <person name="Kikuchi T."/>
        </authorList>
    </citation>
    <scope>NUCLEOTIDE SEQUENCE</scope>
    <source>
        <strain evidence="2">PS1010</strain>
    </source>
</reference>
<feature type="region of interest" description="Disordered" evidence="1">
    <location>
        <begin position="64"/>
        <end position="113"/>
    </location>
</feature>
<protein>
    <submittedName>
        <fullName evidence="2">Uncharacterized protein</fullName>
    </submittedName>
</protein>
<dbReference type="EMBL" id="CANHGI010000001">
    <property type="protein sequence ID" value="CAI5438949.1"/>
    <property type="molecule type" value="Genomic_DNA"/>
</dbReference>
<comment type="caution">
    <text evidence="2">The sequence shown here is derived from an EMBL/GenBank/DDBJ whole genome shotgun (WGS) entry which is preliminary data.</text>
</comment>
<proteinExistence type="predicted"/>
<organism evidence="2 3">
    <name type="scientific">Caenorhabditis angaria</name>
    <dbReference type="NCBI Taxonomy" id="860376"/>
    <lineage>
        <taxon>Eukaryota</taxon>
        <taxon>Metazoa</taxon>
        <taxon>Ecdysozoa</taxon>
        <taxon>Nematoda</taxon>
        <taxon>Chromadorea</taxon>
        <taxon>Rhabditida</taxon>
        <taxon>Rhabditina</taxon>
        <taxon>Rhabditomorpha</taxon>
        <taxon>Rhabditoidea</taxon>
        <taxon>Rhabditidae</taxon>
        <taxon>Peloderinae</taxon>
        <taxon>Caenorhabditis</taxon>
    </lineage>
</organism>
<dbReference type="Proteomes" id="UP001152747">
    <property type="component" value="Unassembled WGS sequence"/>
</dbReference>
<gene>
    <name evidence="2" type="ORF">CAMP_LOCUS1586</name>
</gene>
<evidence type="ECO:0000313" key="2">
    <source>
        <dbReference type="EMBL" id="CAI5438949.1"/>
    </source>
</evidence>
<keyword evidence="3" id="KW-1185">Reference proteome</keyword>
<evidence type="ECO:0000313" key="3">
    <source>
        <dbReference type="Proteomes" id="UP001152747"/>
    </source>
</evidence>